<feature type="transmembrane region" description="Helical" evidence="1">
    <location>
        <begin position="14"/>
        <end position="37"/>
    </location>
</feature>
<reference evidence="2 3" key="1">
    <citation type="journal article" date="2024" name="Int. J. Mol. Sci.">
        <title>Exploration of Alicyclobacillus spp. Genome in Search of Antibiotic Resistance.</title>
        <authorList>
            <person name="Bucka-Kolendo J."/>
            <person name="Kiousi D.E."/>
            <person name="Dekowska A."/>
            <person name="Mikolajczuk-Szczyrba A."/>
            <person name="Karadedos D.M."/>
            <person name="Michael P."/>
            <person name="Galanis A."/>
            <person name="Sokolowska B."/>
        </authorList>
    </citation>
    <scope>NUCLEOTIDE SEQUENCE [LARGE SCALE GENOMIC DNA]</scope>
    <source>
        <strain evidence="2 3">KKP 3000</strain>
    </source>
</reference>
<evidence type="ECO:0000313" key="2">
    <source>
        <dbReference type="EMBL" id="MFB5192705.1"/>
    </source>
</evidence>
<keyword evidence="1" id="KW-0472">Membrane</keyword>
<keyword evidence="3" id="KW-1185">Reference proteome</keyword>
<dbReference type="EMBL" id="JBDXSU010000026">
    <property type="protein sequence ID" value="MFB5192705.1"/>
    <property type="molecule type" value="Genomic_DNA"/>
</dbReference>
<name>A0ABV5ALM9_9BACL</name>
<dbReference type="Proteomes" id="UP001579974">
    <property type="component" value="Unassembled WGS sequence"/>
</dbReference>
<organism evidence="2 3">
    <name type="scientific">Alicyclobacillus fastidiosus</name>
    <dbReference type="NCBI Taxonomy" id="392011"/>
    <lineage>
        <taxon>Bacteria</taxon>
        <taxon>Bacillati</taxon>
        <taxon>Bacillota</taxon>
        <taxon>Bacilli</taxon>
        <taxon>Bacillales</taxon>
        <taxon>Alicyclobacillaceae</taxon>
        <taxon>Alicyclobacillus</taxon>
    </lineage>
</organism>
<accession>A0ABV5ALM9</accession>
<proteinExistence type="predicted"/>
<keyword evidence="1" id="KW-0812">Transmembrane</keyword>
<evidence type="ECO:0000256" key="1">
    <source>
        <dbReference type="SAM" id="Phobius"/>
    </source>
</evidence>
<comment type="caution">
    <text evidence="2">The sequence shown here is derived from an EMBL/GenBank/DDBJ whole genome shotgun (WGS) entry which is preliminary data.</text>
</comment>
<evidence type="ECO:0000313" key="3">
    <source>
        <dbReference type="Proteomes" id="UP001579974"/>
    </source>
</evidence>
<dbReference type="RefSeq" id="WP_275474215.1">
    <property type="nucleotide sequence ID" value="NZ_CP162940.1"/>
</dbReference>
<protein>
    <submittedName>
        <fullName evidence="2">Uncharacterized protein</fullName>
    </submittedName>
</protein>
<sequence length="71" mass="8731">MRTFFWMMYWIFKWVAYMFVLICLLMFLAVTMLITLIRWGVYTIRKKPDKANAALRWGWNKVGGSKYFKMF</sequence>
<gene>
    <name evidence="2" type="ORF">KKP3000_001914</name>
</gene>
<keyword evidence="1" id="KW-1133">Transmembrane helix</keyword>